<evidence type="ECO:0008006" key="5">
    <source>
        <dbReference type="Google" id="ProtNLM"/>
    </source>
</evidence>
<feature type="chain" id="PRO_5038720989" description="Lipoprotein" evidence="2">
    <location>
        <begin position="27"/>
        <end position="200"/>
    </location>
</feature>
<name>A0A4R4Z1H1_9ACTN</name>
<gene>
    <name evidence="3" type="ORF">E1286_10860</name>
</gene>
<comment type="caution">
    <text evidence="3">The sequence shown here is derived from an EMBL/GenBank/DDBJ whole genome shotgun (WGS) entry which is preliminary data.</text>
</comment>
<keyword evidence="2" id="KW-0732">Signal</keyword>
<sequence length="200" mass="20201">MIFTYGRRVRVGLLAACLLLGMAACGKTLVLVDSGPAASAPSSPVSNTGLQLVGGTAAEHGLTGDGGTPVGAIPQPQPAKWVQLSVASSDAVGAYLTDVNGSTLYRTDHDAPDVSSCADACALVFPPVTIREGGKVYLSPGVDPSAVGAIRRADGTIQLTVGGRPVYRHTGDTRPGDMHGQGADGAWYPIAPTGAKATPH</sequence>
<keyword evidence="4" id="KW-1185">Reference proteome</keyword>
<feature type="signal peptide" evidence="2">
    <location>
        <begin position="1"/>
        <end position="26"/>
    </location>
</feature>
<evidence type="ECO:0000256" key="2">
    <source>
        <dbReference type="SAM" id="SignalP"/>
    </source>
</evidence>
<dbReference type="PANTHER" id="PTHR39335">
    <property type="entry name" value="BLL4220 PROTEIN"/>
    <property type="match status" value="1"/>
</dbReference>
<evidence type="ECO:0000313" key="3">
    <source>
        <dbReference type="EMBL" id="TDD51200.1"/>
    </source>
</evidence>
<dbReference type="Proteomes" id="UP000295302">
    <property type="component" value="Unassembled WGS sequence"/>
</dbReference>
<dbReference type="AlphaFoldDB" id="A0A4R4Z1H1"/>
<dbReference type="EMBL" id="SMKQ01000022">
    <property type="protein sequence ID" value="TDD51200.1"/>
    <property type="molecule type" value="Genomic_DNA"/>
</dbReference>
<evidence type="ECO:0000313" key="4">
    <source>
        <dbReference type="Proteomes" id="UP000295302"/>
    </source>
</evidence>
<protein>
    <recommendedName>
        <fullName evidence="5">Lipoprotein</fullName>
    </recommendedName>
</protein>
<reference evidence="3 4" key="1">
    <citation type="submission" date="2019-03" db="EMBL/GenBank/DDBJ databases">
        <title>Draft genome sequences of novel Actinobacteria.</title>
        <authorList>
            <person name="Sahin N."/>
            <person name="Ay H."/>
            <person name="Saygin H."/>
        </authorList>
    </citation>
    <scope>NUCLEOTIDE SEQUENCE [LARGE SCALE GENOMIC DNA]</scope>
    <source>
        <strain evidence="3 4">CH32</strain>
    </source>
</reference>
<organism evidence="3 4">
    <name type="scientific">Nonomuraea terrae</name>
    <dbReference type="NCBI Taxonomy" id="2530383"/>
    <lineage>
        <taxon>Bacteria</taxon>
        <taxon>Bacillati</taxon>
        <taxon>Actinomycetota</taxon>
        <taxon>Actinomycetes</taxon>
        <taxon>Streptosporangiales</taxon>
        <taxon>Streptosporangiaceae</taxon>
        <taxon>Nonomuraea</taxon>
    </lineage>
</organism>
<dbReference type="PANTHER" id="PTHR39335:SF1">
    <property type="entry name" value="BLL4220 PROTEIN"/>
    <property type="match status" value="1"/>
</dbReference>
<dbReference type="PROSITE" id="PS51257">
    <property type="entry name" value="PROKAR_LIPOPROTEIN"/>
    <property type="match status" value="1"/>
</dbReference>
<evidence type="ECO:0000256" key="1">
    <source>
        <dbReference type="SAM" id="MobiDB-lite"/>
    </source>
</evidence>
<dbReference type="RefSeq" id="WP_132611294.1">
    <property type="nucleotide sequence ID" value="NZ_SMKQ01000022.1"/>
</dbReference>
<feature type="region of interest" description="Disordered" evidence="1">
    <location>
        <begin position="173"/>
        <end position="200"/>
    </location>
</feature>
<accession>A0A4R4Z1H1</accession>
<dbReference type="InterPro" id="IPR005297">
    <property type="entry name" value="Lipoprotein_repeat"/>
</dbReference>
<proteinExistence type="predicted"/>
<dbReference type="OrthoDB" id="597632at2"/>
<dbReference type="Pfam" id="PF03640">
    <property type="entry name" value="Lipoprotein_15"/>
    <property type="match status" value="2"/>
</dbReference>
<dbReference type="GO" id="GO:0043448">
    <property type="term" value="P:alkane catabolic process"/>
    <property type="evidence" value="ECO:0007669"/>
    <property type="project" value="TreeGrafter"/>
</dbReference>